<evidence type="ECO:0000259" key="2">
    <source>
        <dbReference type="Pfam" id="PF22980"/>
    </source>
</evidence>
<dbReference type="Pfam" id="PF22980">
    <property type="entry name" value="Myb_DNA-bind_8"/>
    <property type="match status" value="1"/>
</dbReference>
<evidence type="ECO:0000313" key="3">
    <source>
        <dbReference type="EMBL" id="KAK2072906.1"/>
    </source>
</evidence>
<dbReference type="Proteomes" id="UP001217918">
    <property type="component" value="Unassembled WGS sequence"/>
</dbReference>
<feature type="region of interest" description="Disordered" evidence="1">
    <location>
        <begin position="54"/>
        <end position="214"/>
    </location>
</feature>
<gene>
    <name evidence="3" type="ORF">P8C59_007232</name>
</gene>
<proteinExistence type="predicted"/>
<feature type="domain" description="Myb-like DNA-binding" evidence="2">
    <location>
        <begin position="12"/>
        <end position="60"/>
    </location>
</feature>
<accession>A0AAD9I7Z8</accession>
<sequence length="233" mass="25343">MASTDPKVPNNQELMIMYHIIKHHKGSKIETDWDLVAEDSNFKNAETAKVRWGQIKRKLGINQDTPRKPPSTPSARSPATGRGPAVPASSPSVLSATPGSVAGVRKPAAGRRPGAKKPGPKPKVKPEVHEDEDLAVGDIPQKPARQKPGPKPRQPAAQPSPRRAVTPAPAEEEDDGREDEGEGNVVRRQYLDMQQTPLPGILDDDDEEAAAARAEAERMSELFQDAYGVNYQY</sequence>
<evidence type="ECO:0000256" key="1">
    <source>
        <dbReference type="SAM" id="MobiDB-lite"/>
    </source>
</evidence>
<feature type="compositionally biased region" description="Basic residues" evidence="1">
    <location>
        <begin position="113"/>
        <end position="123"/>
    </location>
</feature>
<organism evidence="3 4">
    <name type="scientific">Phyllachora maydis</name>
    <dbReference type="NCBI Taxonomy" id="1825666"/>
    <lineage>
        <taxon>Eukaryota</taxon>
        <taxon>Fungi</taxon>
        <taxon>Dikarya</taxon>
        <taxon>Ascomycota</taxon>
        <taxon>Pezizomycotina</taxon>
        <taxon>Sordariomycetes</taxon>
        <taxon>Sordariomycetidae</taxon>
        <taxon>Phyllachorales</taxon>
        <taxon>Phyllachoraceae</taxon>
        <taxon>Phyllachora</taxon>
    </lineage>
</organism>
<dbReference type="AlphaFoldDB" id="A0AAD9I7Z8"/>
<keyword evidence="4" id="KW-1185">Reference proteome</keyword>
<protein>
    <recommendedName>
        <fullName evidence="2">Myb-like DNA-binding domain-containing protein</fullName>
    </recommendedName>
</protein>
<name>A0AAD9I7Z8_9PEZI</name>
<comment type="caution">
    <text evidence="3">The sequence shown here is derived from an EMBL/GenBank/DDBJ whole genome shotgun (WGS) entry which is preliminary data.</text>
</comment>
<feature type="compositionally biased region" description="Low complexity" evidence="1">
    <location>
        <begin position="154"/>
        <end position="164"/>
    </location>
</feature>
<reference evidence="3" key="1">
    <citation type="journal article" date="2023" name="Mol. Plant Microbe Interact.">
        <title>Elucidating the Obligate Nature and Biological Capacity of an Invasive Fungal Corn Pathogen.</title>
        <authorList>
            <person name="MacCready J.S."/>
            <person name="Roggenkamp E.M."/>
            <person name="Gdanetz K."/>
            <person name="Chilvers M.I."/>
        </authorList>
    </citation>
    <scope>NUCLEOTIDE SEQUENCE</scope>
    <source>
        <strain evidence="3">PM02</strain>
    </source>
</reference>
<evidence type="ECO:0000313" key="4">
    <source>
        <dbReference type="Proteomes" id="UP001217918"/>
    </source>
</evidence>
<feature type="compositionally biased region" description="Acidic residues" evidence="1">
    <location>
        <begin position="170"/>
        <end position="182"/>
    </location>
</feature>
<feature type="compositionally biased region" description="Low complexity" evidence="1">
    <location>
        <begin position="73"/>
        <end position="112"/>
    </location>
</feature>
<dbReference type="EMBL" id="JAQQPM010000006">
    <property type="protein sequence ID" value="KAK2072906.1"/>
    <property type="molecule type" value="Genomic_DNA"/>
</dbReference>
<dbReference type="InterPro" id="IPR054505">
    <property type="entry name" value="Myb_DNA-bind_8"/>
</dbReference>